<evidence type="ECO:0000256" key="5">
    <source>
        <dbReference type="ARBA" id="ARBA00022777"/>
    </source>
</evidence>
<dbReference type="Proteomes" id="UP001366166">
    <property type="component" value="Chromosome"/>
</dbReference>
<dbReference type="Gene3D" id="3.30.450.20">
    <property type="entry name" value="PAS domain"/>
    <property type="match status" value="4"/>
</dbReference>
<dbReference type="CDD" id="cd00130">
    <property type="entry name" value="PAS"/>
    <property type="match status" value="2"/>
</dbReference>
<dbReference type="InterPro" id="IPR013656">
    <property type="entry name" value="PAS_4"/>
</dbReference>
<evidence type="ECO:0000256" key="3">
    <source>
        <dbReference type="ARBA" id="ARBA00022679"/>
    </source>
</evidence>
<feature type="domain" description="Histidine kinase/HSP90-like ATPase" evidence="11">
    <location>
        <begin position="723"/>
        <end position="817"/>
    </location>
</feature>
<dbReference type="InterPro" id="IPR000014">
    <property type="entry name" value="PAS"/>
</dbReference>
<dbReference type="Pfam" id="PF08448">
    <property type="entry name" value="PAS_4"/>
    <property type="match status" value="1"/>
</dbReference>
<feature type="domain" description="PAS" evidence="10">
    <location>
        <begin position="485"/>
        <end position="551"/>
    </location>
</feature>
<comment type="subcellular location">
    <subcellularLocation>
        <location evidence="1">Membrane</location>
    </subcellularLocation>
</comment>
<dbReference type="AlphaFoldDB" id="A0AAU9EU07"/>
<evidence type="ECO:0000256" key="4">
    <source>
        <dbReference type="ARBA" id="ARBA00022741"/>
    </source>
</evidence>
<dbReference type="InterPro" id="IPR050482">
    <property type="entry name" value="Sensor_HK_TwoCompSys"/>
</dbReference>
<dbReference type="RefSeq" id="WP_338605743.1">
    <property type="nucleotide sequence ID" value="NZ_AP028679.1"/>
</dbReference>
<dbReference type="SMART" id="SM00086">
    <property type="entry name" value="PAC"/>
    <property type="match status" value="2"/>
</dbReference>
<evidence type="ECO:0000256" key="7">
    <source>
        <dbReference type="ARBA" id="ARBA00023012"/>
    </source>
</evidence>
<dbReference type="SUPFAM" id="SSF55874">
    <property type="entry name" value="ATPase domain of HSP90 chaperone/DNA topoisomerase II/histidine kinase"/>
    <property type="match status" value="1"/>
</dbReference>
<feature type="domain" description="PAS" evidence="10">
    <location>
        <begin position="340"/>
        <end position="406"/>
    </location>
</feature>
<evidence type="ECO:0000256" key="1">
    <source>
        <dbReference type="ARBA" id="ARBA00004370"/>
    </source>
</evidence>
<accession>A0AAU9EU07</accession>
<keyword evidence="13" id="KW-1185">Reference proteome</keyword>
<evidence type="ECO:0000313" key="13">
    <source>
        <dbReference type="Proteomes" id="UP001366166"/>
    </source>
</evidence>
<dbReference type="EMBL" id="AP028679">
    <property type="protein sequence ID" value="BEQ14016.1"/>
    <property type="molecule type" value="Genomic_DNA"/>
</dbReference>
<gene>
    <name evidence="12" type="ORF">FAK_10820</name>
</gene>
<dbReference type="SMART" id="SM00091">
    <property type="entry name" value="PAS"/>
    <property type="match status" value="2"/>
</dbReference>
<dbReference type="SUPFAM" id="SSF55785">
    <property type="entry name" value="PYP-like sensor domain (PAS domain)"/>
    <property type="match status" value="2"/>
</dbReference>
<keyword evidence="4" id="KW-0547">Nucleotide-binding</keyword>
<evidence type="ECO:0000259" key="11">
    <source>
        <dbReference type="SMART" id="SM00387"/>
    </source>
</evidence>
<keyword evidence="7" id="KW-0902">Two-component regulatory system</keyword>
<dbReference type="Gene3D" id="1.20.5.1930">
    <property type="match status" value="1"/>
</dbReference>
<keyword evidence="2" id="KW-0597">Phosphoprotein</keyword>
<evidence type="ECO:0000313" key="12">
    <source>
        <dbReference type="EMBL" id="BEQ14016.1"/>
    </source>
</evidence>
<protein>
    <recommendedName>
        <fullName evidence="14">Nitrogen regulation protein B</fullName>
    </recommendedName>
</protein>
<dbReference type="InterPro" id="IPR036890">
    <property type="entry name" value="HATPase_C_sf"/>
</dbReference>
<dbReference type="GO" id="GO:0016020">
    <property type="term" value="C:membrane"/>
    <property type="evidence" value="ECO:0007669"/>
    <property type="project" value="UniProtKB-SubCell"/>
</dbReference>
<evidence type="ECO:0000256" key="9">
    <source>
        <dbReference type="SAM" id="Phobius"/>
    </source>
</evidence>
<evidence type="ECO:0000256" key="6">
    <source>
        <dbReference type="ARBA" id="ARBA00022840"/>
    </source>
</evidence>
<dbReference type="SUPFAM" id="SSF103190">
    <property type="entry name" value="Sensory domain-like"/>
    <property type="match status" value="1"/>
</dbReference>
<keyword evidence="5" id="KW-0418">Kinase</keyword>
<evidence type="ECO:0000256" key="2">
    <source>
        <dbReference type="ARBA" id="ARBA00022553"/>
    </source>
</evidence>
<evidence type="ECO:0000259" key="10">
    <source>
        <dbReference type="SMART" id="SM00091"/>
    </source>
</evidence>
<dbReference type="Pfam" id="PF13426">
    <property type="entry name" value="PAS_9"/>
    <property type="match status" value="1"/>
</dbReference>
<dbReference type="InterPro" id="IPR003594">
    <property type="entry name" value="HATPase_dom"/>
</dbReference>
<keyword evidence="9" id="KW-0472">Membrane</keyword>
<dbReference type="InterPro" id="IPR029151">
    <property type="entry name" value="Sensor-like_sf"/>
</dbReference>
<dbReference type="NCBIfam" id="TIGR00229">
    <property type="entry name" value="sensory_box"/>
    <property type="match status" value="2"/>
</dbReference>
<feature type="transmembrane region" description="Helical" evidence="9">
    <location>
        <begin position="295"/>
        <end position="318"/>
    </location>
</feature>
<reference evidence="13" key="1">
    <citation type="journal article" date="2023" name="Arch. Microbiol.">
        <title>Desulfoferula mesophilus gen. nov. sp. nov., a mesophilic sulfate-reducing bacterium isolated from a brackish lake sediment.</title>
        <authorList>
            <person name="Watanabe T."/>
            <person name="Yabe T."/>
            <person name="Tsuji J.M."/>
            <person name="Fukui M."/>
        </authorList>
    </citation>
    <scope>NUCLEOTIDE SEQUENCE [LARGE SCALE GENOMIC DNA]</scope>
    <source>
        <strain evidence="13">12FAK</strain>
    </source>
</reference>
<name>A0AAU9EU07_9BACT</name>
<proteinExistence type="predicted"/>
<keyword evidence="9" id="KW-1133">Transmembrane helix</keyword>
<dbReference type="Pfam" id="PF07730">
    <property type="entry name" value="HisKA_3"/>
    <property type="match status" value="1"/>
</dbReference>
<evidence type="ECO:0008006" key="14">
    <source>
        <dbReference type="Google" id="ProtNLM"/>
    </source>
</evidence>
<feature type="coiled-coil region" evidence="8">
    <location>
        <begin position="455"/>
        <end position="482"/>
    </location>
</feature>
<dbReference type="PANTHER" id="PTHR24421:SF59">
    <property type="entry name" value="OXYGEN SENSOR HISTIDINE KINASE NREB"/>
    <property type="match status" value="1"/>
</dbReference>
<dbReference type="CDD" id="cd16917">
    <property type="entry name" value="HATPase_UhpB-NarQ-NarX-like"/>
    <property type="match status" value="1"/>
</dbReference>
<dbReference type="Gene3D" id="3.30.565.10">
    <property type="entry name" value="Histidine kinase-like ATPase, C-terminal domain"/>
    <property type="match status" value="1"/>
</dbReference>
<dbReference type="SMART" id="SM00387">
    <property type="entry name" value="HATPase_c"/>
    <property type="match status" value="1"/>
</dbReference>
<dbReference type="PANTHER" id="PTHR24421">
    <property type="entry name" value="NITRATE/NITRITE SENSOR PROTEIN NARX-RELATED"/>
    <property type="match status" value="1"/>
</dbReference>
<keyword evidence="6" id="KW-0067">ATP-binding</keyword>
<sequence>MRLRTIILILSLLALVSTAGGGMHYYYSLRDSAISMAHRRAAGKAEVLANQVSSFLAENQKPVRALASLSELRAALAQPDEATLEPANQVLDKFQHALEVDVCYLLDSRGLTLASSNRRSADSFVGHNFSFRPYFKEALAGKAAKYLALGSTSQKRGAYYAHAVYAPEGGAVLGVVVIKSPILLLESSLYLGDDDQAALLVGPHEVIFSTNRAEWLNKTLWPSSLEDWEAIARTRQFGDGPWPWSGLTREGEHLVRDQREREYLFYTRPVANFPGWRLVYLTSMAGVAQWAVKPFLQTTGVVVLGLYLFAGLGVYFLYRKASQEIGRRRTAEKDLRRSEERYRHLYHKTPALLHSVDTSGRLVDVSDYWSDALGYMEQEVIGRKMTDFLTPESRRQAESETLPQFFRSGQTKEVSYQFVKKNGDVADVLLSAIAERDDQGRILKSLAVLVDVTTLKRTEEELRRAQEKLSEYSRDLERQVRQRTREITSFLKYAPAVVYMKDAEGRYIMVNSRFEELFALSTEEVWGRTAQDLFPADLAEQFVYSDQVVLGAKRPMQVEERIPQEEGFNTYLSVRFPVINENGQVSRVCGIMVDITDLKNAQEQLRRLSAGIMESQEAERRAIARELHDELGQVLTALRIDAVWLRERLGDGDPKARARAQNMCAIIDHTISEVRNIATRLRPPALEDLGLVDALEWYTSDFEKHTGIACVFNWDQVPEVDDQTAIAAYRVAQEALTNVARHSGATSVDVTLRGDDGRLTLLVSDNGRGFDDHRTAGREGLGIAGMRERAALASGSLKIHSQADSGTEVRLTLPITNPSGGRH</sequence>
<dbReference type="GO" id="GO:0005524">
    <property type="term" value="F:ATP binding"/>
    <property type="evidence" value="ECO:0007669"/>
    <property type="project" value="UniProtKB-KW"/>
</dbReference>
<dbReference type="GO" id="GO:0046983">
    <property type="term" value="F:protein dimerization activity"/>
    <property type="evidence" value="ECO:0007669"/>
    <property type="project" value="InterPro"/>
</dbReference>
<dbReference type="InterPro" id="IPR035965">
    <property type="entry name" value="PAS-like_dom_sf"/>
</dbReference>
<keyword evidence="3" id="KW-0808">Transferase</keyword>
<dbReference type="Pfam" id="PF02518">
    <property type="entry name" value="HATPase_c"/>
    <property type="match status" value="1"/>
</dbReference>
<dbReference type="InterPro" id="IPR001610">
    <property type="entry name" value="PAC"/>
</dbReference>
<organism evidence="12 13">
    <name type="scientific">Desulfoferula mesophila</name>
    <dbReference type="NCBI Taxonomy" id="3058419"/>
    <lineage>
        <taxon>Bacteria</taxon>
        <taxon>Pseudomonadati</taxon>
        <taxon>Thermodesulfobacteriota</taxon>
        <taxon>Desulfarculia</taxon>
        <taxon>Desulfarculales</taxon>
        <taxon>Desulfarculaceae</taxon>
        <taxon>Desulfoferula</taxon>
    </lineage>
</organism>
<dbReference type="KEGG" id="dmp:FAK_10820"/>
<dbReference type="GO" id="GO:0000155">
    <property type="term" value="F:phosphorelay sensor kinase activity"/>
    <property type="evidence" value="ECO:0007669"/>
    <property type="project" value="InterPro"/>
</dbReference>
<keyword evidence="8" id="KW-0175">Coiled coil</keyword>
<dbReference type="InterPro" id="IPR011712">
    <property type="entry name" value="Sig_transdc_His_kin_sub3_dim/P"/>
</dbReference>
<evidence type="ECO:0000256" key="8">
    <source>
        <dbReference type="SAM" id="Coils"/>
    </source>
</evidence>
<keyword evidence="9" id="KW-0812">Transmembrane</keyword>